<feature type="chain" id="PRO_5042283776" evidence="1">
    <location>
        <begin position="17"/>
        <end position="71"/>
    </location>
</feature>
<reference evidence="2" key="1">
    <citation type="submission" date="2023-03" db="EMBL/GenBank/DDBJ databases">
        <title>Massive genome expansion in bonnet fungi (Mycena s.s.) driven by repeated elements and novel gene families across ecological guilds.</title>
        <authorList>
            <consortium name="Lawrence Berkeley National Laboratory"/>
            <person name="Harder C.B."/>
            <person name="Miyauchi S."/>
            <person name="Viragh M."/>
            <person name="Kuo A."/>
            <person name="Thoen E."/>
            <person name="Andreopoulos B."/>
            <person name="Lu D."/>
            <person name="Skrede I."/>
            <person name="Drula E."/>
            <person name="Henrissat B."/>
            <person name="Morin E."/>
            <person name="Kohler A."/>
            <person name="Barry K."/>
            <person name="LaButti K."/>
            <person name="Morin E."/>
            <person name="Salamov A."/>
            <person name="Lipzen A."/>
            <person name="Mereny Z."/>
            <person name="Hegedus B."/>
            <person name="Baldrian P."/>
            <person name="Stursova M."/>
            <person name="Weitz H."/>
            <person name="Taylor A."/>
            <person name="Grigoriev I.V."/>
            <person name="Nagy L.G."/>
            <person name="Martin F."/>
            <person name="Kauserud H."/>
        </authorList>
    </citation>
    <scope>NUCLEOTIDE SEQUENCE</scope>
    <source>
        <strain evidence="2">CBHHK002</strain>
    </source>
</reference>
<accession>A0AAD7A6F2</accession>
<keyword evidence="1" id="KW-0732">Signal</keyword>
<gene>
    <name evidence="2" type="ORF">DFH08DRAFT_863328</name>
</gene>
<comment type="caution">
    <text evidence="2">The sequence shown here is derived from an EMBL/GenBank/DDBJ whole genome shotgun (WGS) entry which is preliminary data.</text>
</comment>
<keyword evidence="3" id="KW-1185">Reference proteome</keyword>
<sequence length="71" mass="7814">MSASLALAFLSSVLHARNELTSNFEPSKYWALPPSIANVGVLETTVFSSTFKSAAYWWVDPQARTSEAFSK</sequence>
<proteinExistence type="predicted"/>
<organism evidence="2 3">
    <name type="scientific">Mycena albidolilacea</name>
    <dbReference type="NCBI Taxonomy" id="1033008"/>
    <lineage>
        <taxon>Eukaryota</taxon>
        <taxon>Fungi</taxon>
        <taxon>Dikarya</taxon>
        <taxon>Basidiomycota</taxon>
        <taxon>Agaricomycotina</taxon>
        <taxon>Agaricomycetes</taxon>
        <taxon>Agaricomycetidae</taxon>
        <taxon>Agaricales</taxon>
        <taxon>Marasmiineae</taxon>
        <taxon>Mycenaceae</taxon>
        <taxon>Mycena</taxon>
    </lineage>
</organism>
<dbReference type="AlphaFoldDB" id="A0AAD7A6F2"/>
<name>A0AAD7A6F2_9AGAR</name>
<evidence type="ECO:0000256" key="1">
    <source>
        <dbReference type="SAM" id="SignalP"/>
    </source>
</evidence>
<evidence type="ECO:0000313" key="3">
    <source>
        <dbReference type="Proteomes" id="UP001218218"/>
    </source>
</evidence>
<dbReference type="EMBL" id="JARIHO010000015">
    <property type="protein sequence ID" value="KAJ7349927.1"/>
    <property type="molecule type" value="Genomic_DNA"/>
</dbReference>
<evidence type="ECO:0000313" key="2">
    <source>
        <dbReference type="EMBL" id="KAJ7349927.1"/>
    </source>
</evidence>
<protein>
    <submittedName>
        <fullName evidence="2">Uncharacterized protein</fullName>
    </submittedName>
</protein>
<feature type="signal peptide" evidence="1">
    <location>
        <begin position="1"/>
        <end position="16"/>
    </location>
</feature>
<dbReference type="Proteomes" id="UP001218218">
    <property type="component" value="Unassembled WGS sequence"/>
</dbReference>